<keyword evidence="4" id="KW-1185">Reference proteome</keyword>
<dbReference type="PANTHER" id="PTHR15730">
    <property type="entry name" value="EXPERIMENTAL AUTOIMMUNE PROSTATITIS ANTIGEN 2-RELATED"/>
    <property type="match status" value="1"/>
</dbReference>
<proteinExistence type="predicted"/>
<evidence type="ECO:0000313" key="4">
    <source>
        <dbReference type="Proteomes" id="UP001596044"/>
    </source>
</evidence>
<protein>
    <submittedName>
        <fullName evidence="3">M60 family metallopeptidase</fullName>
    </submittedName>
</protein>
<sequence>MFIIKRDIKALYLLLIVTLFASTIMFIPVSETKAASSSTATTTGVAATYSLPIVKANLTANQIAQFSNVTLDPTNVKSPYADQFPGVVPDSAPRLANQVVTVNFDYLDLSYLRMDSPPGTWVSTGLYAPAGSVITVNVPLGTDSLDVQIGSHTDNLVGLDTWNRPPVVVGRQTLLPGINNIVSPFGGLIYLIPTKSKPSTKVDVSISGAVKAPYFVLGQTTDTDWKNTIRNYQVPWAELQSNRVILTVPTSDILTLDSPSALMAKWDEIINSYDALVGISPDQPRPNLGINRQFRYVADIQISAGWMHSGYPIMYYQGDTSKQIVDINAIQHDGWGFWHELGHNYQQNPWEWSQVVEVTTNLHSLHVQLEYGNPSYLANGTYTPALAFVNSTSPTKNFNDDTQIDVWSRLVMFYQLKNAYGWDFYTRLHTAYRAMASSALPTTDQAKIDTFVVTASQTAGENLLGFFSHWGLKYSAMALNAVNALGLPQPALPIWNLTDDKGQPQTIAQSLMSATATSQETAGANNVAANVLDGNSSTIWHTKWDLSNPLPQSITLNLGGNYNINALKYLPRQDGSNHGNITAYNVYTSNDCANFTLVTSGTWADDATVKTANFALTNASYVKLEATAGDGGWASASELNVYYKMQAVANSALPFVVPHSKMTATATSYQTGNEATNAIDNNASTLWHTKWDLSNPLPQSITLNLGGSYNVSALEYLPRQDWGSNGIITAYNVYTSTDGVNFTKVTSGSWANDGLVKTATFAPTTASYVKLEATAGVGGYASAAEMNVYYTP</sequence>
<dbReference type="InterPro" id="IPR051244">
    <property type="entry name" value="TCAF"/>
</dbReference>
<evidence type="ECO:0000259" key="2">
    <source>
        <dbReference type="PROSITE" id="PS51723"/>
    </source>
</evidence>
<feature type="domain" description="Peptidase M60" evidence="2">
    <location>
        <begin position="119"/>
        <end position="421"/>
    </location>
</feature>
<dbReference type="InterPro" id="IPR031161">
    <property type="entry name" value="Peptidase_M60_dom"/>
</dbReference>
<dbReference type="PROSITE" id="PS50022">
    <property type="entry name" value="FA58C_3"/>
    <property type="match status" value="2"/>
</dbReference>
<comment type="caution">
    <text evidence="3">The sequence shown here is derived from an EMBL/GenBank/DDBJ whole genome shotgun (WGS) entry which is preliminary data.</text>
</comment>
<dbReference type="InterPro" id="IPR000421">
    <property type="entry name" value="FA58C"/>
</dbReference>
<name>A0ABW0KGM4_9BACL</name>
<dbReference type="InterPro" id="IPR035423">
    <property type="entry name" value="M60-like_N"/>
</dbReference>
<dbReference type="Pfam" id="PF13402">
    <property type="entry name" value="Peptidase_M60"/>
    <property type="match status" value="1"/>
</dbReference>
<dbReference type="Proteomes" id="UP001596044">
    <property type="component" value="Unassembled WGS sequence"/>
</dbReference>
<feature type="domain" description="F5/8 type C" evidence="1">
    <location>
        <begin position="641"/>
        <end position="791"/>
    </location>
</feature>
<accession>A0ABW0KGM4</accession>
<dbReference type="SMART" id="SM01276">
    <property type="entry name" value="M60-like"/>
    <property type="match status" value="1"/>
</dbReference>
<organism evidence="3 4">
    <name type="scientific">Paenibacillus aestuarii</name>
    <dbReference type="NCBI Taxonomy" id="516965"/>
    <lineage>
        <taxon>Bacteria</taxon>
        <taxon>Bacillati</taxon>
        <taxon>Bacillota</taxon>
        <taxon>Bacilli</taxon>
        <taxon>Bacillales</taxon>
        <taxon>Paenibacillaceae</taxon>
        <taxon>Paenibacillus</taxon>
    </lineage>
</organism>
<reference evidence="4" key="1">
    <citation type="journal article" date="2019" name="Int. J. Syst. Evol. Microbiol.">
        <title>The Global Catalogue of Microorganisms (GCM) 10K type strain sequencing project: providing services to taxonomists for standard genome sequencing and annotation.</title>
        <authorList>
            <consortium name="The Broad Institute Genomics Platform"/>
            <consortium name="The Broad Institute Genome Sequencing Center for Infectious Disease"/>
            <person name="Wu L."/>
            <person name="Ma J."/>
        </authorList>
    </citation>
    <scope>NUCLEOTIDE SEQUENCE [LARGE SCALE GENOMIC DNA]</scope>
    <source>
        <strain evidence="4">KACC 11904</strain>
    </source>
</reference>
<dbReference type="Gene3D" id="2.60.120.1250">
    <property type="entry name" value="Peptidase M60, enhancin-like domain 1"/>
    <property type="match status" value="1"/>
</dbReference>
<feature type="domain" description="F5/8 type C" evidence="1">
    <location>
        <begin position="496"/>
        <end position="628"/>
    </location>
</feature>
<dbReference type="SUPFAM" id="SSF49785">
    <property type="entry name" value="Galactose-binding domain-like"/>
    <property type="match status" value="2"/>
</dbReference>
<dbReference type="EMBL" id="JBHSMJ010000051">
    <property type="protein sequence ID" value="MFC5452350.1"/>
    <property type="molecule type" value="Genomic_DNA"/>
</dbReference>
<dbReference type="Gene3D" id="3.40.390.80">
    <property type="entry name" value="Peptidase M60, enhancin-like domain 2"/>
    <property type="match status" value="1"/>
</dbReference>
<dbReference type="Gene3D" id="2.60.120.260">
    <property type="entry name" value="Galactose-binding domain-like"/>
    <property type="match status" value="2"/>
</dbReference>
<dbReference type="PANTHER" id="PTHR15730:SF5">
    <property type="entry name" value="SI:CH211-210B2.2-RELATED"/>
    <property type="match status" value="1"/>
</dbReference>
<evidence type="ECO:0000313" key="3">
    <source>
        <dbReference type="EMBL" id="MFC5452350.1"/>
    </source>
</evidence>
<dbReference type="Pfam" id="PF17291">
    <property type="entry name" value="M60-like_N"/>
    <property type="match status" value="1"/>
</dbReference>
<dbReference type="InterPro" id="IPR042279">
    <property type="entry name" value="Pep_M60_3"/>
</dbReference>
<evidence type="ECO:0000259" key="1">
    <source>
        <dbReference type="PROSITE" id="PS50022"/>
    </source>
</evidence>
<dbReference type="PROSITE" id="PS51723">
    <property type="entry name" value="PEPTIDASE_M60"/>
    <property type="match status" value="1"/>
</dbReference>
<dbReference type="RefSeq" id="WP_270880668.1">
    <property type="nucleotide sequence ID" value="NZ_JAQFVF010000034.1"/>
</dbReference>
<dbReference type="InterPro" id="IPR008979">
    <property type="entry name" value="Galactose-bd-like_sf"/>
</dbReference>
<dbReference type="Gene3D" id="1.10.390.30">
    <property type="entry name" value="Peptidase M60, enhancin-like domain 3"/>
    <property type="match status" value="1"/>
</dbReference>
<dbReference type="Pfam" id="PF00754">
    <property type="entry name" value="F5_F8_type_C"/>
    <property type="match status" value="2"/>
</dbReference>
<gene>
    <name evidence="3" type="ORF">ACFPOG_29500</name>
</gene>